<evidence type="ECO:0000256" key="3">
    <source>
        <dbReference type="ARBA" id="ARBA00023211"/>
    </source>
</evidence>
<gene>
    <name evidence="8" type="ORF">BU26DRAFT_490783</name>
</gene>
<dbReference type="GO" id="GO:0016798">
    <property type="term" value="F:hydrolase activity, acting on glycosyl bonds"/>
    <property type="evidence" value="ECO:0007669"/>
    <property type="project" value="UniProtKB-KW"/>
</dbReference>
<evidence type="ECO:0000313" key="8">
    <source>
        <dbReference type="EMBL" id="KAF2244733.1"/>
    </source>
</evidence>
<feature type="compositionally biased region" description="Polar residues" evidence="6">
    <location>
        <begin position="355"/>
        <end position="370"/>
    </location>
</feature>
<dbReference type="InterPro" id="IPR022830">
    <property type="entry name" value="Indigdn_synthA-like"/>
</dbReference>
<dbReference type="PANTHER" id="PTHR42909">
    <property type="entry name" value="ZGC:136858"/>
    <property type="match status" value="1"/>
</dbReference>
<dbReference type="GO" id="GO:0046872">
    <property type="term" value="F:metal ion binding"/>
    <property type="evidence" value="ECO:0007669"/>
    <property type="project" value="UniProtKB-KW"/>
</dbReference>
<dbReference type="InterPro" id="IPR029056">
    <property type="entry name" value="Ribokinase-like"/>
</dbReference>
<dbReference type="SUPFAM" id="SSF53613">
    <property type="entry name" value="Ribokinase-like"/>
    <property type="match status" value="1"/>
</dbReference>
<proteinExistence type="inferred from homology"/>
<evidence type="ECO:0000256" key="5">
    <source>
        <dbReference type="ARBA" id="ARBA00023295"/>
    </source>
</evidence>
<organism evidence="8 9">
    <name type="scientific">Trematosphaeria pertusa</name>
    <dbReference type="NCBI Taxonomy" id="390896"/>
    <lineage>
        <taxon>Eukaryota</taxon>
        <taxon>Fungi</taxon>
        <taxon>Dikarya</taxon>
        <taxon>Ascomycota</taxon>
        <taxon>Pezizomycotina</taxon>
        <taxon>Dothideomycetes</taxon>
        <taxon>Pleosporomycetidae</taxon>
        <taxon>Pleosporales</taxon>
        <taxon>Massarineae</taxon>
        <taxon>Trematosphaeriaceae</taxon>
        <taxon>Trematosphaeria</taxon>
    </lineage>
</organism>
<keyword evidence="3" id="KW-0464">Manganese</keyword>
<keyword evidence="5" id="KW-0326">Glycosidase</keyword>
<evidence type="ECO:0000256" key="2">
    <source>
        <dbReference type="ARBA" id="ARBA00022801"/>
    </source>
</evidence>
<dbReference type="GO" id="GO:0005737">
    <property type="term" value="C:cytoplasm"/>
    <property type="evidence" value="ECO:0007669"/>
    <property type="project" value="TreeGrafter"/>
</dbReference>
<dbReference type="Gene3D" id="3.40.1790.10">
    <property type="entry name" value="Indigoidine synthase domain"/>
    <property type="match status" value="1"/>
</dbReference>
<dbReference type="InterPro" id="IPR011611">
    <property type="entry name" value="PfkB_dom"/>
</dbReference>
<dbReference type="Gene3D" id="3.40.1190.20">
    <property type="match status" value="1"/>
</dbReference>
<dbReference type="EMBL" id="ML987202">
    <property type="protein sequence ID" value="KAF2244733.1"/>
    <property type="molecule type" value="Genomic_DNA"/>
</dbReference>
<feature type="domain" description="Carbohydrate kinase PfkB" evidence="7">
    <location>
        <begin position="734"/>
        <end position="784"/>
    </location>
</feature>
<name>A0A6A6I598_9PLEO</name>
<keyword evidence="4" id="KW-0456">Lyase</keyword>
<keyword evidence="2" id="KW-0378">Hydrolase</keyword>
<keyword evidence="1" id="KW-0479">Metal-binding</keyword>
<dbReference type="GeneID" id="54579393"/>
<dbReference type="CDD" id="cd01941">
    <property type="entry name" value="YeiC_kinase_like"/>
    <property type="match status" value="1"/>
</dbReference>
<evidence type="ECO:0000256" key="4">
    <source>
        <dbReference type="ARBA" id="ARBA00023239"/>
    </source>
</evidence>
<evidence type="ECO:0000256" key="6">
    <source>
        <dbReference type="SAM" id="MobiDB-lite"/>
    </source>
</evidence>
<evidence type="ECO:0000313" key="9">
    <source>
        <dbReference type="Proteomes" id="UP000800094"/>
    </source>
</evidence>
<feature type="domain" description="Carbohydrate kinase PfkB" evidence="7">
    <location>
        <begin position="428"/>
        <end position="618"/>
    </location>
</feature>
<dbReference type="Proteomes" id="UP000800094">
    <property type="component" value="Unassembled WGS sequence"/>
</dbReference>
<dbReference type="GO" id="GO:0004730">
    <property type="term" value="F:pseudouridylate synthase activity"/>
    <property type="evidence" value="ECO:0007669"/>
    <property type="project" value="InterPro"/>
</dbReference>
<feature type="region of interest" description="Disordered" evidence="6">
    <location>
        <begin position="350"/>
        <end position="397"/>
    </location>
</feature>
<evidence type="ECO:0000256" key="1">
    <source>
        <dbReference type="ARBA" id="ARBA00022723"/>
    </source>
</evidence>
<dbReference type="AlphaFoldDB" id="A0A6A6I598"/>
<evidence type="ECO:0000259" key="7">
    <source>
        <dbReference type="Pfam" id="PF00294"/>
    </source>
</evidence>
<dbReference type="InterPro" id="IPR007342">
    <property type="entry name" value="PsuG"/>
</dbReference>
<sequence>MGLITPAIGRPRLPQRIISPCFGANRRYLTNNGFFRVSEEVREALNANKPVVALETTIYTHGFPYPENVALASLLESVVRVNGGVPATIGILDGVARVGMNPEEIIRLTESAGKDTTLKLSRRDLAHVCGLRLAGKKFHGGTTIAGTMLLAHLAGIKVFGTGGLGGVHRGAESSMDISADLTELGRTPVTVVSSGCKSFLDIPRTLEYLETEGVYVGTFADGRKGNVDFPAFWSRDSGVKSPTTIENEMEAAAIIHAQHSLRIHSGLLFANPVPEEFAIPKETMDEIIEEAISQAVAAGISGKDNTPFILSKIKELSKGKSIPANRALIESNVRRATIVARELAILDAKQDEAQGRTSSRFNPALSSPASTAKERLSNASISLSDAPPAAPTSQISPNPDIIVAGALAVDFSCDYAPLPHSPDQTHPTPQTSNPAIINQTIGGVAHNIAKAAHLLGASVQLYSVVGDDLAGRAALTKLKDEGFNVDGIETLPYPDRTGQYVAVNNANKDLTLAMADMQILEKVPYSTIGHMFHKISVQKTSPPKVLVVDANWDADALHEWLSLSRSWPNTTTIFEPVSTAKGLRIFPENLHHDTQHPFPHPIVDIITPNSMELKALYDHAFELGLFDHPVWFALVDALGIPSSGLRVPLAVTTTSALVDEGIPQQAVKLLPFFPTILTKLGPEGVLLTQLVRPDDPVLGSAEESQYVLARSKNGDERVGGLYVRLFPAEKVLGSEEVVSVNGVGDTFLGAVAAGLVKGKRVQEVIPFAQRAAALSLMSEESVNPELEKLEGEIGL</sequence>
<dbReference type="PANTHER" id="PTHR42909:SF1">
    <property type="entry name" value="CARBOHYDRATE KINASE PFKB DOMAIN-CONTAINING PROTEIN"/>
    <property type="match status" value="1"/>
</dbReference>
<dbReference type="OrthoDB" id="198885at2759"/>
<dbReference type="Pfam" id="PF00294">
    <property type="entry name" value="PfkB"/>
    <property type="match status" value="2"/>
</dbReference>
<dbReference type="HAMAP" id="MF_01876">
    <property type="entry name" value="PsiMP_glycosidase"/>
    <property type="match status" value="1"/>
</dbReference>
<dbReference type="RefSeq" id="XP_033679737.1">
    <property type="nucleotide sequence ID" value="XM_033826063.1"/>
</dbReference>
<keyword evidence="9" id="KW-1185">Reference proteome</keyword>
<reference evidence="8" key="1">
    <citation type="journal article" date="2020" name="Stud. Mycol.">
        <title>101 Dothideomycetes genomes: a test case for predicting lifestyles and emergence of pathogens.</title>
        <authorList>
            <person name="Haridas S."/>
            <person name="Albert R."/>
            <person name="Binder M."/>
            <person name="Bloem J."/>
            <person name="Labutti K."/>
            <person name="Salamov A."/>
            <person name="Andreopoulos B."/>
            <person name="Baker S."/>
            <person name="Barry K."/>
            <person name="Bills G."/>
            <person name="Bluhm B."/>
            <person name="Cannon C."/>
            <person name="Castanera R."/>
            <person name="Culley D."/>
            <person name="Daum C."/>
            <person name="Ezra D."/>
            <person name="Gonzalez J."/>
            <person name="Henrissat B."/>
            <person name="Kuo A."/>
            <person name="Liang C."/>
            <person name="Lipzen A."/>
            <person name="Lutzoni F."/>
            <person name="Magnuson J."/>
            <person name="Mondo S."/>
            <person name="Nolan M."/>
            <person name="Ohm R."/>
            <person name="Pangilinan J."/>
            <person name="Park H.-J."/>
            <person name="Ramirez L."/>
            <person name="Alfaro M."/>
            <person name="Sun H."/>
            <person name="Tritt A."/>
            <person name="Yoshinaga Y."/>
            <person name="Zwiers L.-H."/>
            <person name="Turgeon B."/>
            <person name="Goodwin S."/>
            <person name="Spatafora J."/>
            <person name="Crous P."/>
            <person name="Grigoriev I."/>
        </authorList>
    </citation>
    <scope>NUCLEOTIDE SEQUENCE</scope>
    <source>
        <strain evidence="8">CBS 122368</strain>
    </source>
</reference>
<dbReference type="Pfam" id="PF04227">
    <property type="entry name" value="Indigoidine_A"/>
    <property type="match status" value="1"/>
</dbReference>
<accession>A0A6A6I598</accession>
<protein>
    <recommendedName>
        <fullName evidence="7">Carbohydrate kinase PfkB domain-containing protein</fullName>
    </recommendedName>
</protein>
<dbReference type="SUPFAM" id="SSF110581">
    <property type="entry name" value="Indigoidine synthase A-like"/>
    <property type="match status" value="1"/>
</dbReference>